<dbReference type="PROSITE" id="PS51158">
    <property type="entry name" value="ALPHA_KINASE"/>
    <property type="match status" value="1"/>
</dbReference>
<dbReference type="SUPFAM" id="SSF56112">
    <property type="entry name" value="Protein kinase-like (PK-like)"/>
    <property type="match status" value="1"/>
</dbReference>
<dbReference type="EMBL" id="CACRXK020001147">
    <property type="protein sequence ID" value="CAB3987261.1"/>
    <property type="molecule type" value="Genomic_DNA"/>
</dbReference>
<keyword evidence="8" id="KW-1185">Reference proteome</keyword>
<dbReference type="GO" id="GO:0005524">
    <property type="term" value="F:ATP binding"/>
    <property type="evidence" value="ECO:0007669"/>
    <property type="project" value="UniProtKB-KW"/>
</dbReference>
<dbReference type="InterPro" id="IPR011009">
    <property type="entry name" value="Kinase-like_dom_sf"/>
</dbReference>
<evidence type="ECO:0000256" key="3">
    <source>
        <dbReference type="ARBA" id="ARBA00022741"/>
    </source>
</evidence>
<feature type="region of interest" description="Disordered" evidence="6">
    <location>
        <begin position="1"/>
        <end position="35"/>
    </location>
</feature>
<keyword evidence="3" id="KW-0547">Nucleotide-binding</keyword>
<dbReference type="OrthoDB" id="5980536at2759"/>
<dbReference type="SMART" id="SM00811">
    <property type="entry name" value="Alpha_kinase"/>
    <property type="match status" value="1"/>
</dbReference>
<dbReference type="GO" id="GO:0004674">
    <property type="term" value="F:protein serine/threonine kinase activity"/>
    <property type="evidence" value="ECO:0007669"/>
    <property type="project" value="UniProtKB-KW"/>
</dbReference>
<evidence type="ECO:0000313" key="7">
    <source>
        <dbReference type="EMBL" id="CAB3987261.1"/>
    </source>
</evidence>
<dbReference type="PANTHER" id="PTHR45992:SF2">
    <property type="entry name" value="EUKARYOTIC ELONGATION FACTOR 2 KINASE"/>
    <property type="match status" value="1"/>
</dbReference>
<comment type="caution">
    <text evidence="7">The sequence shown here is derived from an EMBL/GenBank/DDBJ whole genome shotgun (WGS) entry which is preliminary data.</text>
</comment>
<dbReference type="CDD" id="cd04515">
    <property type="entry name" value="Alpha_kinase"/>
    <property type="match status" value="1"/>
</dbReference>
<keyword evidence="7" id="KW-0675">Receptor</keyword>
<keyword evidence="5" id="KW-0067">ATP-binding</keyword>
<name>A0A7D9HRW8_PARCT</name>
<dbReference type="Pfam" id="PF02816">
    <property type="entry name" value="Alpha_kinase"/>
    <property type="match status" value="1"/>
</dbReference>
<evidence type="ECO:0000256" key="6">
    <source>
        <dbReference type="SAM" id="MobiDB-lite"/>
    </source>
</evidence>
<dbReference type="Gene3D" id="3.20.200.10">
    <property type="entry name" value="MHCK/EF2 kinase"/>
    <property type="match status" value="1"/>
</dbReference>
<keyword evidence="2" id="KW-0808">Transferase</keyword>
<dbReference type="AlphaFoldDB" id="A0A7D9HRW8"/>
<protein>
    <submittedName>
        <fullName evidence="7">Transient receptor potential cation channel subfamily M member 6-like</fullName>
    </submittedName>
</protein>
<evidence type="ECO:0000256" key="1">
    <source>
        <dbReference type="ARBA" id="ARBA00022527"/>
    </source>
</evidence>
<feature type="region of interest" description="Disordered" evidence="6">
    <location>
        <begin position="129"/>
        <end position="152"/>
    </location>
</feature>
<dbReference type="GO" id="GO:0031037">
    <property type="term" value="P:myosin II filament disassembly"/>
    <property type="evidence" value="ECO:0007669"/>
    <property type="project" value="TreeGrafter"/>
</dbReference>
<evidence type="ECO:0000256" key="4">
    <source>
        <dbReference type="ARBA" id="ARBA00022777"/>
    </source>
</evidence>
<proteinExistence type="predicted"/>
<dbReference type="PANTHER" id="PTHR45992">
    <property type="entry name" value="EUKARYOTIC ELONGATION FACTOR 2 KINASE-RELATED"/>
    <property type="match status" value="1"/>
</dbReference>
<dbReference type="InterPro" id="IPR004166">
    <property type="entry name" value="a-kinase_dom"/>
</dbReference>
<organism evidence="7 8">
    <name type="scientific">Paramuricea clavata</name>
    <name type="common">Red gorgonian</name>
    <name type="synonym">Violescent sea-whip</name>
    <dbReference type="NCBI Taxonomy" id="317549"/>
    <lineage>
        <taxon>Eukaryota</taxon>
        <taxon>Metazoa</taxon>
        <taxon>Cnidaria</taxon>
        <taxon>Anthozoa</taxon>
        <taxon>Octocorallia</taxon>
        <taxon>Malacalcyonacea</taxon>
        <taxon>Plexauridae</taxon>
        <taxon>Paramuricea</taxon>
    </lineage>
</organism>
<gene>
    <name evidence="7" type="ORF">PACLA_8A016928</name>
</gene>
<evidence type="ECO:0000256" key="5">
    <source>
        <dbReference type="ARBA" id="ARBA00022840"/>
    </source>
</evidence>
<dbReference type="Gene3D" id="3.30.200.20">
    <property type="entry name" value="Phosphorylase Kinase, domain 1"/>
    <property type="match status" value="1"/>
</dbReference>
<keyword evidence="1" id="KW-0723">Serine/threonine-protein kinase</keyword>
<evidence type="ECO:0000313" key="8">
    <source>
        <dbReference type="Proteomes" id="UP001152795"/>
    </source>
</evidence>
<feature type="compositionally biased region" description="Polar residues" evidence="6">
    <location>
        <begin position="22"/>
        <end position="33"/>
    </location>
</feature>
<dbReference type="InterPro" id="IPR051852">
    <property type="entry name" value="Alpha-type_PK"/>
</dbReference>
<evidence type="ECO:0000256" key="2">
    <source>
        <dbReference type="ARBA" id="ARBA00022679"/>
    </source>
</evidence>
<reference evidence="7" key="1">
    <citation type="submission" date="2020-04" db="EMBL/GenBank/DDBJ databases">
        <authorList>
            <person name="Alioto T."/>
            <person name="Alioto T."/>
            <person name="Gomez Garrido J."/>
        </authorList>
    </citation>
    <scope>NUCLEOTIDE SEQUENCE</scope>
    <source>
        <strain evidence="7">A484AB</strain>
    </source>
</reference>
<accession>A0A7D9HRW8</accession>
<sequence>MAKVNQVWKELNAKMTAKRTRNPSGRNKSQKGTASELIVQRLTAEPDNKQTFRPVQPREFVEFEYDELTLDNLKQACATHFGLPVKTCDILVSNKGPPSCKNINQIPHRKDKVYLVRFVVDLEQEDETVNLSSSESDELPRQRSKRAKSSECIASPKKVETQSYPASVSINQLMKAGKFIKPVPKTKTVLNLESFDVVQKEWVSEKPVTVFIDQEKFASGAFRDAYKGMPEGGASQKKWVIKKYNEKARTTIVTTLSSTVEIHARKQVQMHSVARHLTKQFTLKVAKSFGKSFSYNKVFFAMYDGQPVTVEEFVPGAFTKYVNNDGHCIQPSEASESVEEIFQKAQALVHHTYVVSRQKLMLLDIQGSEYSLYDPEIATKDFSDIDDEVYFCCGNLSSISIDNFLDQHTCSTFCKMVIEK</sequence>
<dbReference type="GO" id="GO:1903013">
    <property type="term" value="P:response to differentiation-inducing factor 1"/>
    <property type="evidence" value="ECO:0007669"/>
    <property type="project" value="TreeGrafter"/>
</dbReference>
<dbReference type="Proteomes" id="UP001152795">
    <property type="component" value="Unassembled WGS sequence"/>
</dbReference>
<keyword evidence="4" id="KW-0418">Kinase</keyword>